<keyword evidence="3" id="KW-1185">Reference proteome</keyword>
<feature type="compositionally biased region" description="Polar residues" evidence="1">
    <location>
        <begin position="27"/>
        <end position="51"/>
    </location>
</feature>
<gene>
    <name evidence="2" type="ORF">TWF718_007223</name>
</gene>
<evidence type="ECO:0000256" key="1">
    <source>
        <dbReference type="SAM" id="MobiDB-lite"/>
    </source>
</evidence>
<reference evidence="2 3" key="1">
    <citation type="submission" date="2019-10" db="EMBL/GenBank/DDBJ databases">
        <authorList>
            <person name="Palmer J.M."/>
        </authorList>
    </citation>
    <scope>NUCLEOTIDE SEQUENCE [LARGE SCALE GENOMIC DNA]</scope>
    <source>
        <strain evidence="2 3">TWF718</strain>
    </source>
</reference>
<evidence type="ECO:0000313" key="2">
    <source>
        <dbReference type="EMBL" id="KAK6345304.1"/>
    </source>
</evidence>
<organism evidence="2 3">
    <name type="scientific">Orbilia javanica</name>
    <dbReference type="NCBI Taxonomy" id="47235"/>
    <lineage>
        <taxon>Eukaryota</taxon>
        <taxon>Fungi</taxon>
        <taxon>Dikarya</taxon>
        <taxon>Ascomycota</taxon>
        <taxon>Pezizomycotina</taxon>
        <taxon>Orbiliomycetes</taxon>
        <taxon>Orbiliales</taxon>
        <taxon>Orbiliaceae</taxon>
        <taxon>Orbilia</taxon>
    </lineage>
</organism>
<evidence type="ECO:0000313" key="3">
    <source>
        <dbReference type="Proteomes" id="UP001313282"/>
    </source>
</evidence>
<name>A0AAN8MP46_9PEZI</name>
<comment type="caution">
    <text evidence="2">The sequence shown here is derived from an EMBL/GenBank/DDBJ whole genome shotgun (WGS) entry which is preliminary data.</text>
</comment>
<accession>A0AAN8MP46</accession>
<sequence>MPHEGTPSMCPNHRISQIGDKKRAQFTAVQRSLNQNGRPHAASSRNWPSPTKNHHPEMGIFTHRVMGMNARSFTMEPLRVLPSIAWAITGTLLRRRWHQKMLQPTSRRQF</sequence>
<dbReference type="Proteomes" id="UP001313282">
    <property type="component" value="Unassembled WGS sequence"/>
</dbReference>
<dbReference type="AlphaFoldDB" id="A0AAN8MP46"/>
<feature type="region of interest" description="Disordered" evidence="1">
    <location>
        <begin position="1"/>
        <end position="56"/>
    </location>
</feature>
<dbReference type="EMBL" id="JAVHNR010000004">
    <property type="protein sequence ID" value="KAK6345304.1"/>
    <property type="molecule type" value="Genomic_DNA"/>
</dbReference>
<protein>
    <submittedName>
        <fullName evidence="2">Uncharacterized protein</fullName>
    </submittedName>
</protein>
<proteinExistence type="predicted"/>